<protein>
    <recommendedName>
        <fullName evidence="3">AtpZ/AtpI family protein</fullName>
    </recommendedName>
</protein>
<keyword evidence="1" id="KW-0812">Transmembrane</keyword>
<organism evidence="2">
    <name type="scientific">Pseudomonas phage RVTF4</name>
    <dbReference type="NCBI Taxonomy" id="3236931"/>
    <lineage>
        <taxon>Viruses</taxon>
    </lineage>
</organism>
<dbReference type="EMBL" id="PQ015378">
    <property type="protein sequence ID" value="XDJ14611.1"/>
    <property type="molecule type" value="Genomic_DNA"/>
</dbReference>
<accession>A0AB39CCN4</accession>
<sequence length="77" mass="8890">MTTETKKPSYWAKVFKEIGMVCLVVLGYHLFSWGIEIRYGLEVKEPQTWGSIIGTFFTLMGFYILGNVMVEKFKGDK</sequence>
<keyword evidence="1" id="KW-0472">Membrane</keyword>
<feature type="transmembrane region" description="Helical" evidence="1">
    <location>
        <begin position="51"/>
        <end position="70"/>
    </location>
</feature>
<keyword evidence="1" id="KW-1133">Transmembrane helix</keyword>
<proteinExistence type="predicted"/>
<reference evidence="2" key="1">
    <citation type="submission" date="2024-07" db="EMBL/GenBank/DDBJ databases">
        <authorList>
            <person name="Bringhurst R.M."/>
            <person name="Homer T.E."/>
        </authorList>
    </citation>
    <scope>NUCLEOTIDE SEQUENCE</scope>
</reference>
<evidence type="ECO:0000256" key="1">
    <source>
        <dbReference type="SAM" id="Phobius"/>
    </source>
</evidence>
<evidence type="ECO:0000313" key="2">
    <source>
        <dbReference type="EMBL" id="XDJ14611.1"/>
    </source>
</evidence>
<feature type="transmembrane region" description="Helical" evidence="1">
    <location>
        <begin position="14"/>
        <end position="31"/>
    </location>
</feature>
<evidence type="ECO:0008006" key="3">
    <source>
        <dbReference type="Google" id="ProtNLM"/>
    </source>
</evidence>
<name>A0AB39CCN4_9VIRU</name>